<reference evidence="1 2" key="1">
    <citation type="submission" date="2024-09" db="EMBL/GenBank/DDBJ databases">
        <authorList>
            <person name="Sun Q."/>
            <person name="Mori K."/>
        </authorList>
    </citation>
    <scope>NUCLEOTIDE SEQUENCE [LARGE SCALE GENOMIC DNA]</scope>
    <source>
        <strain evidence="1 2">CCM 3426</strain>
    </source>
</reference>
<comment type="caution">
    <text evidence="1">The sequence shown here is derived from an EMBL/GenBank/DDBJ whole genome shotgun (WGS) entry which is preliminary data.</text>
</comment>
<keyword evidence="2" id="KW-1185">Reference proteome</keyword>
<sequence length="153" mass="16248">MINDEYFLAALRLAAGMDPMPGHVSAAARDVYGLRVPQAVTANPAEHAGGRPARSGAAARDDGSHLVRFVTDGLTFDLEVTVGDGLIDVAGQIFPDPGEDTVIDVRTPHLTLTRGVGRNGRFAATGLPPGWLSVVCHRPGHAPVQTRWVRIRP</sequence>
<accession>A0ABV5I7C6</accession>
<proteinExistence type="predicted"/>
<dbReference type="Proteomes" id="UP001589647">
    <property type="component" value="Unassembled WGS sequence"/>
</dbReference>
<evidence type="ECO:0000313" key="2">
    <source>
        <dbReference type="Proteomes" id="UP001589647"/>
    </source>
</evidence>
<organism evidence="1 2">
    <name type="scientific">Nonomuraea spiralis</name>
    <dbReference type="NCBI Taxonomy" id="46182"/>
    <lineage>
        <taxon>Bacteria</taxon>
        <taxon>Bacillati</taxon>
        <taxon>Actinomycetota</taxon>
        <taxon>Actinomycetes</taxon>
        <taxon>Streptosporangiales</taxon>
        <taxon>Streptosporangiaceae</taxon>
        <taxon>Nonomuraea</taxon>
    </lineage>
</organism>
<name>A0ABV5I7C6_9ACTN</name>
<protein>
    <submittedName>
        <fullName evidence="1">Uncharacterized protein</fullName>
    </submittedName>
</protein>
<gene>
    <name evidence="1" type="ORF">ACFFV7_04125</name>
</gene>
<dbReference type="EMBL" id="JBHMEI010000002">
    <property type="protein sequence ID" value="MFB9200371.1"/>
    <property type="molecule type" value="Genomic_DNA"/>
</dbReference>
<evidence type="ECO:0000313" key="1">
    <source>
        <dbReference type="EMBL" id="MFB9200371.1"/>
    </source>
</evidence>
<dbReference type="RefSeq" id="WP_125639852.1">
    <property type="nucleotide sequence ID" value="NZ_BMRC01000014.1"/>
</dbReference>